<evidence type="ECO:0000313" key="1">
    <source>
        <dbReference type="EMBL" id="MBD8031007.1"/>
    </source>
</evidence>
<reference evidence="1 2" key="1">
    <citation type="submission" date="2020-08" db="EMBL/GenBank/DDBJ databases">
        <title>A Genomic Blueprint of the Chicken Gut Microbiome.</title>
        <authorList>
            <person name="Gilroy R."/>
            <person name="Ravi A."/>
            <person name="Getino M."/>
            <person name="Pursley I."/>
            <person name="Horton D.L."/>
            <person name="Alikhan N.-F."/>
            <person name="Baker D."/>
            <person name="Gharbi K."/>
            <person name="Hall N."/>
            <person name="Watson M."/>
            <person name="Adriaenssens E.M."/>
            <person name="Foster-Nyarko E."/>
            <person name="Jarju S."/>
            <person name="Secka A."/>
            <person name="Antonio M."/>
            <person name="Oren A."/>
            <person name="Chaudhuri R."/>
            <person name="La Ragione R.M."/>
            <person name="Hildebrand F."/>
            <person name="Pallen M.J."/>
        </authorList>
    </citation>
    <scope>NUCLEOTIDE SEQUENCE [LARGE SCALE GENOMIC DNA]</scope>
    <source>
        <strain evidence="1 2">Sa1YVA5</strain>
    </source>
</reference>
<organism evidence="1 2">
    <name type="scientific">Corynebacterium gallinarum</name>
    <dbReference type="NCBI Taxonomy" id="2762214"/>
    <lineage>
        <taxon>Bacteria</taxon>
        <taxon>Bacillati</taxon>
        <taxon>Actinomycetota</taxon>
        <taxon>Actinomycetes</taxon>
        <taxon>Mycobacteriales</taxon>
        <taxon>Corynebacteriaceae</taxon>
        <taxon>Corynebacterium</taxon>
    </lineage>
</organism>
<dbReference type="RefSeq" id="WP_191734247.1">
    <property type="nucleotide sequence ID" value="NZ_JACSPR010000009.1"/>
</dbReference>
<comment type="caution">
    <text evidence="1">The sequence shown here is derived from an EMBL/GenBank/DDBJ whole genome shotgun (WGS) entry which is preliminary data.</text>
</comment>
<dbReference type="AlphaFoldDB" id="A0A8I0LBL5"/>
<protein>
    <submittedName>
        <fullName evidence="1">Uncharacterized protein</fullName>
    </submittedName>
</protein>
<dbReference type="EMBL" id="JACSPR010000009">
    <property type="protein sequence ID" value="MBD8031007.1"/>
    <property type="molecule type" value="Genomic_DNA"/>
</dbReference>
<dbReference type="Proteomes" id="UP000650224">
    <property type="component" value="Unassembled WGS sequence"/>
</dbReference>
<evidence type="ECO:0000313" key="2">
    <source>
        <dbReference type="Proteomes" id="UP000650224"/>
    </source>
</evidence>
<gene>
    <name evidence="1" type="ORF">H9627_11870</name>
</gene>
<proteinExistence type="predicted"/>
<name>A0A8I0LBL5_9CORY</name>
<accession>A0A8I0LBL5</accession>
<keyword evidence="2" id="KW-1185">Reference proteome</keyword>
<sequence>MSFIWLARGYQWGFEFLEEGSQNDDSWNPLTVYEDAFEPFIQQDEFCRRVSPERVALRMKDPEGRKDQAGRFIYHDFVLLADLAEKVDSVEDGVEIIWPLVADRYAEVWDG</sequence>